<feature type="chain" id="PRO_5045983645" description="PARG catalytic Macro domain-containing protein" evidence="1">
    <location>
        <begin position="17"/>
        <end position="435"/>
    </location>
</feature>
<feature type="domain" description="PARG catalytic Macro" evidence="2">
    <location>
        <begin position="183"/>
        <end position="246"/>
    </location>
</feature>
<dbReference type="PANTHER" id="PTHR12837">
    <property type="entry name" value="POLY ADP-RIBOSE GLYCOHYDROLASE"/>
    <property type="match status" value="1"/>
</dbReference>
<dbReference type="EMBL" id="CAUYUJ010010879">
    <property type="protein sequence ID" value="CAK0830423.1"/>
    <property type="molecule type" value="Genomic_DNA"/>
</dbReference>
<feature type="signal peptide" evidence="1">
    <location>
        <begin position="1"/>
        <end position="16"/>
    </location>
</feature>
<protein>
    <recommendedName>
        <fullName evidence="2">PARG catalytic Macro domain-containing protein</fullName>
    </recommendedName>
</protein>
<dbReference type="InterPro" id="IPR046372">
    <property type="entry name" value="PARG_cat_C"/>
</dbReference>
<dbReference type="Proteomes" id="UP001189429">
    <property type="component" value="Unassembled WGS sequence"/>
</dbReference>
<sequence>MSWMLFALAAHHLAAPLLERLGQLRERPDVRSSRSSGVAGMTLHGARSGTWQDTSISFASIMSSASNTLSSDQSGCHARPTVAHSLKKYLVPLMPSSSMRARVNCLANGLAEIVSLPSSSICEDVLNLIFSVVLSSVTSSRLVTFCSPGAPPRARAPSAAWAATLRVRSAGVARSPAGGSGMPGVLASQAMAPNEAVFIVGTWQCSSYEGYGESFRFAGARDAPGVTTDSLCRRGPHIVALDALEFPGLQIVGGSLPLLDETAFIQLEVNPNGDECLRTGGLRRIRPLDVLANQKECESSLETNGSALECNSAYIPLLKDAALKCVWDIPRGSCMSVRRRPCSHNADLDYSFSENWDQQADRLWLGPDWFANNAQDWRIRGGRVECINSNPAVAGRTAHLLTQTVPESQWHFSIRGSRSAWWSPGPWCPEPSRGR</sequence>
<keyword evidence="4" id="KW-1185">Reference proteome</keyword>
<accession>A0ABN9SET7</accession>
<dbReference type="PANTHER" id="PTHR12837:SF0">
    <property type="entry name" value="POLY(ADP-RIBOSE) GLYCOHYDROLASE"/>
    <property type="match status" value="1"/>
</dbReference>
<gene>
    <name evidence="3" type="ORF">PCOR1329_LOCUS29073</name>
</gene>
<keyword evidence="1" id="KW-0732">Signal</keyword>
<dbReference type="Pfam" id="PF05028">
    <property type="entry name" value="PARG_cat_C"/>
    <property type="match status" value="1"/>
</dbReference>
<evidence type="ECO:0000313" key="4">
    <source>
        <dbReference type="Proteomes" id="UP001189429"/>
    </source>
</evidence>
<evidence type="ECO:0000256" key="1">
    <source>
        <dbReference type="SAM" id="SignalP"/>
    </source>
</evidence>
<evidence type="ECO:0000259" key="2">
    <source>
        <dbReference type="Pfam" id="PF05028"/>
    </source>
</evidence>
<organism evidence="3 4">
    <name type="scientific">Prorocentrum cordatum</name>
    <dbReference type="NCBI Taxonomy" id="2364126"/>
    <lineage>
        <taxon>Eukaryota</taxon>
        <taxon>Sar</taxon>
        <taxon>Alveolata</taxon>
        <taxon>Dinophyceae</taxon>
        <taxon>Prorocentrales</taxon>
        <taxon>Prorocentraceae</taxon>
        <taxon>Prorocentrum</taxon>
    </lineage>
</organism>
<comment type="caution">
    <text evidence="3">The sequence shown here is derived from an EMBL/GenBank/DDBJ whole genome shotgun (WGS) entry which is preliminary data.</text>
</comment>
<reference evidence="3" key="1">
    <citation type="submission" date="2023-10" db="EMBL/GenBank/DDBJ databases">
        <authorList>
            <person name="Chen Y."/>
            <person name="Shah S."/>
            <person name="Dougan E. K."/>
            <person name="Thang M."/>
            <person name="Chan C."/>
        </authorList>
    </citation>
    <scope>NUCLEOTIDE SEQUENCE [LARGE SCALE GENOMIC DNA]</scope>
</reference>
<proteinExistence type="predicted"/>
<dbReference type="InterPro" id="IPR007724">
    <property type="entry name" value="Poly_GlycHdrlase"/>
</dbReference>
<name>A0ABN9SET7_9DINO</name>
<evidence type="ECO:0000313" key="3">
    <source>
        <dbReference type="EMBL" id="CAK0830423.1"/>
    </source>
</evidence>